<evidence type="ECO:0000313" key="2">
    <source>
        <dbReference type="EMBL" id="GAP42949.1"/>
    </source>
</evidence>
<gene>
    <name evidence="2" type="ORF">TBC1_111090</name>
</gene>
<name>A0A0S7BQC0_9BACT</name>
<evidence type="ECO:0000256" key="1">
    <source>
        <dbReference type="SAM" id="Phobius"/>
    </source>
</evidence>
<keyword evidence="1" id="KW-0812">Transmembrane</keyword>
<sequence>MKTGPPEFYRRWLWQPLLHLIDCESGKASYSCRCRKSGKQLTTTIMKTVKLIILTLLVSMVSFAMAQKTFKPGDVIEGKTIVSWAKDWDLKAFQQTKEIYKAGMSQDEFIRIIRSNFPSQAPKSLIDAFQPYYEYIYNFHARDLSEKEVQSSITGVETAELITELSTWNTNNPGDALNFKKWNWKKIIEITIEILSAILPFL</sequence>
<evidence type="ECO:0000313" key="3">
    <source>
        <dbReference type="Proteomes" id="UP000053091"/>
    </source>
</evidence>
<proteinExistence type="predicted"/>
<accession>A0A0S7BQC0</accession>
<dbReference type="Proteomes" id="UP000053091">
    <property type="component" value="Unassembled WGS sequence"/>
</dbReference>
<protein>
    <submittedName>
        <fullName evidence="2">Uncharacterized protein</fullName>
    </submittedName>
</protein>
<dbReference type="STRING" id="1678841.TBC1_111090"/>
<dbReference type="EMBL" id="DF968182">
    <property type="protein sequence ID" value="GAP42949.1"/>
    <property type="molecule type" value="Genomic_DNA"/>
</dbReference>
<organism evidence="2">
    <name type="scientific">Lentimicrobium saccharophilum</name>
    <dbReference type="NCBI Taxonomy" id="1678841"/>
    <lineage>
        <taxon>Bacteria</taxon>
        <taxon>Pseudomonadati</taxon>
        <taxon>Bacteroidota</taxon>
        <taxon>Bacteroidia</taxon>
        <taxon>Bacteroidales</taxon>
        <taxon>Lentimicrobiaceae</taxon>
        <taxon>Lentimicrobium</taxon>
    </lineage>
</organism>
<keyword evidence="3" id="KW-1185">Reference proteome</keyword>
<keyword evidence="1" id="KW-1133">Transmembrane helix</keyword>
<feature type="transmembrane region" description="Helical" evidence="1">
    <location>
        <begin position="48"/>
        <end position="66"/>
    </location>
</feature>
<dbReference type="AlphaFoldDB" id="A0A0S7BQC0"/>
<keyword evidence="1" id="KW-0472">Membrane</keyword>
<reference evidence="2" key="1">
    <citation type="journal article" date="2015" name="Genome Announc.">
        <title>Draft Genome Sequence of Bacteroidales Strain TBC1, a Novel Isolate from a Methanogenic Wastewater Treatment System.</title>
        <authorList>
            <person name="Tourlousse D.M."/>
            <person name="Matsuura N."/>
            <person name="Sun L."/>
            <person name="Toyonaga M."/>
            <person name="Kuroda K."/>
            <person name="Ohashi A."/>
            <person name="Cruz R."/>
            <person name="Yamaguchi T."/>
            <person name="Sekiguchi Y."/>
        </authorList>
    </citation>
    <scope>NUCLEOTIDE SEQUENCE [LARGE SCALE GENOMIC DNA]</scope>
    <source>
        <strain evidence="2">TBC1</strain>
    </source>
</reference>